<proteinExistence type="predicted"/>
<dbReference type="EMBL" id="NILF01000021">
    <property type="protein sequence ID" value="TWL42192.1"/>
    <property type="molecule type" value="Genomic_DNA"/>
</dbReference>
<organism evidence="1 2">
    <name type="scientific">Bacillus paralicheniformis</name>
    <dbReference type="NCBI Taxonomy" id="1648923"/>
    <lineage>
        <taxon>Bacteria</taxon>
        <taxon>Bacillati</taxon>
        <taxon>Bacillota</taxon>
        <taxon>Bacilli</taxon>
        <taxon>Bacillales</taxon>
        <taxon>Bacillaceae</taxon>
        <taxon>Bacillus</taxon>
    </lineage>
</organism>
<evidence type="ECO:0000313" key="2">
    <source>
        <dbReference type="Proteomes" id="UP000429980"/>
    </source>
</evidence>
<accession>A0ABY3FYZ1</accession>
<evidence type="ECO:0000313" key="1">
    <source>
        <dbReference type="EMBL" id="TWL42192.1"/>
    </source>
</evidence>
<protein>
    <submittedName>
        <fullName evidence="1">Uncharacterized protein</fullName>
    </submittedName>
</protein>
<comment type="caution">
    <text evidence="1">The sequence shown here is derived from an EMBL/GenBank/DDBJ whole genome shotgun (WGS) entry which is preliminary data.</text>
</comment>
<name>A0ABY3FYZ1_9BACI</name>
<gene>
    <name evidence="1" type="ORF">CHCC15381_4800</name>
</gene>
<keyword evidence="2" id="KW-1185">Reference proteome</keyword>
<dbReference type="Proteomes" id="UP000429980">
    <property type="component" value="Unassembled WGS sequence"/>
</dbReference>
<reference evidence="1 2" key="1">
    <citation type="submission" date="2019-06" db="EMBL/GenBank/DDBJ databases">
        <title>Genome sequence analysis of &gt;100 Bacillus licheniformis strains suggests intrinsic resistance to this species.</title>
        <authorList>
            <person name="Wels M."/>
            <person name="Siezen R.J."/>
            <person name="Johansen E."/>
            <person name="Stuer-Lauridsen B."/>
            <person name="Bjerre K."/>
            <person name="Nielsen B.K.K."/>
        </authorList>
    </citation>
    <scope>NUCLEOTIDE SEQUENCE [LARGE SCALE GENOMIC DNA]</scope>
    <source>
        <strain evidence="1 2">BAC-15381</strain>
    </source>
</reference>
<sequence length="37" mass="4461">MYKSGTRVNKIGIKKTKILVYSRVFVFFMREYVCELL</sequence>